<reference evidence="2 3" key="1">
    <citation type="journal article" date="2017" name="PLoS Biol.">
        <title>The sea cucumber genome provides insights into morphological evolution and visceral regeneration.</title>
        <authorList>
            <person name="Zhang X."/>
            <person name="Sun L."/>
            <person name="Yuan J."/>
            <person name="Sun Y."/>
            <person name="Gao Y."/>
            <person name="Zhang L."/>
            <person name="Li S."/>
            <person name="Dai H."/>
            <person name="Hamel J.F."/>
            <person name="Liu C."/>
            <person name="Yu Y."/>
            <person name="Liu S."/>
            <person name="Lin W."/>
            <person name="Guo K."/>
            <person name="Jin S."/>
            <person name="Xu P."/>
            <person name="Storey K.B."/>
            <person name="Huan P."/>
            <person name="Zhang T."/>
            <person name="Zhou Y."/>
            <person name="Zhang J."/>
            <person name="Lin C."/>
            <person name="Li X."/>
            <person name="Xing L."/>
            <person name="Huo D."/>
            <person name="Sun M."/>
            <person name="Wang L."/>
            <person name="Mercier A."/>
            <person name="Li F."/>
            <person name="Yang H."/>
            <person name="Xiang J."/>
        </authorList>
    </citation>
    <scope>NUCLEOTIDE SEQUENCE [LARGE SCALE GENOMIC DNA]</scope>
    <source>
        <strain evidence="2">Shaxun</strain>
        <tissue evidence="2">Muscle</tissue>
    </source>
</reference>
<gene>
    <name evidence="2" type="ORF">BSL78_26887</name>
</gene>
<keyword evidence="3" id="KW-1185">Reference proteome</keyword>
<dbReference type="OrthoDB" id="5982442at2759"/>
<feature type="compositionally biased region" description="Polar residues" evidence="1">
    <location>
        <begin position="64"/>
        <end position="85"/>
    </location>
</feature>
<protein>
    <submittedName>
        <fullName evidence="2">Putative trichohyalin</fullName>
    </submittedName>
</protein>
<feature type="region of interest" description="Disordered" evidence="1">
    <location>
        <begin position="41"/>
        <end position="85"/>
    </location>
</feature>
<evidence type="ECO:0000256" key="1">
    <source>
        <dbReference type="SAM" id="MobiDB-lite"/>
    </source>
</evidence>
<sequence>MVEVENKTLQQTRETMVKEALALRESLNILRGKNEKLEAASKELDKSRQRGEELSIENSDLRSHLSSSERTVADLTQQVEHSGNI</sequence>
<dbReference type="Proteomes" id="UP000230750">
    <property type="component" value="Unassembled WGS sequence"/>
</dbReference>
<evidence type="ECO:0000313" key="2">
    <source>
        <dbReference type="EMBL" id="PIK36287.1"/>
    </source>
</evidence>
<dbReference type="AlphaFoldDB" id="A0A2G8JKM5"/>
<feature type="compositionally biased region" description="Basic and acidic residues" evidence="1">
    <location>
        <begin position="41"/>
        <end position="63"/>
    </location>
</feature>
<proteinExistence type="predicted"/>
<dbReference type="EMBL" id="MRZV01001704">
    <property type="protein sequence ID" value="PIK36287.1"/>
    <property type="molecule type" value="Genomic_DNA"/>
</dbReference>
<evidence type="ECO:0000313" key="3">
    <source>
        <dbReference type="Proteomes" id="UP000230750"/>
    </source>
</evidence>
<name>A0A2G8JKM5_STIJA</name>
<organism evidence="2 3">
    <name type="scientific">Stichopus japonicus</name>
    <name type="common">Sea cucumber</name>
    <dbReference type="NCBI Taxonomy" id="307972"/>
    <lineage>
        <taxon>Eukaryota</taxon>
        <taxon>Metazoa</taxon>
        <taxon>Echinodermata</taxon>
        <taxon>Eleutherozoa</taxon>
        <taxon>Echinozoa</taxon>
        <taxon>Holothuroidea</taxon>
        <taxon>Aspidochirotacea</taxon>
        <taxon>Aspidochirotida</taxon>
        <taxon>Stichopodidae</taxon>
        <taxon>Apostichopus</taxon>
    </lineage>
</organism>
<accession>A0A2G8JKM5</accession>
<comment type="caution">
    <text evidence="2">The sequence shown here is derived from an EMBL/GenBank/DDBJ whole genome shotgun (WGS) entry which is preliminary data.</text>
</comment>